<gene>
    <name evidence="3" type="ORF">KI810_14190</name>
</gene>
<dbReference type="RefSeq" id="WP_214176218.1">
    <property type="nucleotide sequence ID" value="NZ_JAHCVK010000008.1"/>
</dbReference>
<protein>
    <submittedName>
        <fullName evidence="3">Glycosyltransferase</fullName>
        <ecNumber evidence="3">2.4.-.-</ecNumber>
    </submittedName>
</protein>
<name>A0ABS5SFS6_9BACT</name>
<dbReference type="Gene3D" id="3.40.50.2000">
    <property type="entry name" value="Glycogen Phosphorylase B"/>
    <property type="match status" value="2"/>
</dbReference>
<keyword evidence="3" id="KW-0808">Transferase</keyword>
<sequence length="882" mass="99394">MDLKKTPMYIQKIATAVCRRDGDFFRRNIAKVLARLSGTTVSPLNPSCTLQLVCSIPSGDSAGSDPQISDHSSLFYSMHVPTYSTTECFADAPGPYAPSWGDVPAGTGQAMRIVHYIWGLGPGGAERQCVYMARGQMERGHHVQVLTNCLSDETENHYTPFLEQAGVPVSLLDLSLGHDFWENLPFEKAERLCRALPPELRQQVQALAYAFAKLKPDVVQCWMDLSNIAGAWGAILAGVPRVIMGFRNVSPPNFPYYEWPTWLLDQYRLVARHPRVFLQANSVAGAVDYAAWLEVPVESVSVIHNGMDFVATPLPTEQDVQQLRAELSLAADTPVLLGAFRLAHEKRPLFFVDLVEKIREKIPNLRVLHAGMGQLEEEVRAELERRGLNDCVLLLGRRTDIPTLMSAADALILCSSREGFPNVLQEAQYFGCPAVACDVGDAGRVLVHGETGFVHGRDDVDSLVASVVNLLTDRALARRMAEAGRQRALKEFSLDSFIEDVEQSYRKLFPGTGELANAAGLAFKAPKRYTIAIQPDEWTPHANPEQVNSFSRHWIDYFEAQGHEVKVVDVWSSDLMAQLRNVHGFMWRWAHLRGHFQVARRILPVIEREWTIPVFPSQKTCWHYDDKVSQEFLFEAHTIPRPTTWIWFERDRAIRWARSEANYPLVLKLSTGASSVNVILVHTADEAVWWIHRLFNQGIFSLEKRNGSLEQINSTISSHATSLFNTGFAPDPGPYFYEYHKGYVLFQKFLPDNAFDTRANIIGNRCFVFRRHNRPNDFRASGSGLLDFDQSAIDQRFIRLAFETARKLGTQSVAIDGMYDGDRVVVGEVSYTYVAWPLHACGGYWRLDGTPESGELTFVEEPMWPGTAQAIDFLQLLDERWS</sequence>
<dbReference type="EMBL" id="JAHCVK010000008">
    <property type="protein sequence ID" value="MBT0654210.1"/>
    <property type="molecule type" value="Genomic_DNA"/>
</dbReference>
<dbReference type="PANTHER" id="PTHR12526:SF630">
    <property type="entry name" value="GLYCOSYLTRANSFERASE"/>
    <property type="match status" value="1"/>
</dbReference>
<comment type="caution">
    <text evidence="3">The sequence shown here is derived from an EMBL/GenBank/DDBJ whole genome shotgun (WGS) entry which is preliminary data.</text>
</comment>
<reference evidence="3 4" key="1">
    <citation type="submission" date="2021-05" db="EMBL/GenBank/DDBJ databases">
        <title>The draft genome of Geobacter luticola JCM 17780.</title>
        <authorList>
            <person name="Xu Z."/>
            <person name="Masuda Y."/>
            <person name="Itoh H."/>
            <person name="Senoo K."/>
        </authorList>
    </citation>
    <scope>NUCLEOTIDE SEQUENCE [LARGE SCALE GENOMIC DNA]</scope>
    <source>
        <strain evidence="3 4">JCM 17780</strain>
    </source>
</reference>
<dbReference type="Proteomes" id="UP000756860">
    <property type="component" value="Unassembled WGS sequence"/>
</dbReference>
<accession>A0ABS5SFS6</accession>
<dbReference type="Pfam" id="PF00534">
    <property type="entry name" value="Glycos_transf_1"/>
    <property type="match status" value="1"/>
</dbReference>
<evidence type="ECO:0000313" key="3">
    <source>
        <dbReference type="EMBL" id="MBT0654210.1"/>
    </source>
</evidence>
<organism evidence="3 4">
    <name type="scientific">Geomobilimonas luticola</name>
    <dbReference type="NCBI Taxonomy" id="1114878"/>
    <lineage>
        <taxon>Bacteria</taxon>
        <taxon>Pseudomonadati</taxon>
        <taxon>Thermodesulfobacteriota</taxon>
        <taxon>Desulfuromonadia</taxon>
        <taxon>Geobacterales</taxon>
        <taxon>Geobacteraceae</taxon>
        <taxon>Geomobilimonas</taxon>
    </lineage>
</organism>
<keyword evidence="3" id="KW-0328">Glycosyltransferase</keyword>
<dbReference type="GO" id="GO:0016757">
    <property type="term" value="F:glycosyltransferase activity"/>
    <property type="evidence" value="ECO:0007669"/>
    <property type="project" value="UniProtKB-KW"/>
</dbReference>
<evidence type="ECO:0000259" key="2">
    <source>
        <dbReference type="Pfam" id="PF13439"/>
    </source>
</evidence>
<dbReference type="SUPFAM" id="SSF56059">
    <property type="entry name" value="Glutathione synthetase ATP-binding domain-like"/>
    <property type="match status" value="1"/>
</dbReference>
<feature type="domain" description="Glycosyltransferase subfamily 4-like N-terminal" evidence="2">
    <location>
        <begin position="122"/>
        <end position="308"/>
    </location>
</feature>
<dbReference type="InterPro" id="IPR028098">
    <property type="entry name" value="Glyco_trans_4-like_N"/>
</dbReference>
<dbReference type="Pfam" id="PF13439">
    <property type="entry name" value="Glyco_transf_4"/>
    <property type="match status" value="1"/>
</dbReference>
<evidence type="ECO:0000259" key="1">
    <source>
        <dbReference type="Pfam" id="PF00534"/>
    </source>
</evidence>
<keyword evidence="4" id="KW-1185">Reference proteome</keyword>
<dbReference type="PANTHER" id="PTHR12526">
    <property type="entry name" value="GLYCOSYLTRANSFERASE"/>
    <property type="match status" value="1"/>
</dbReference>
<feature type="domain" description="Glycosyl transferase family 1" evidence="1">
    <location>
        <begin position="321"/>
        <end position="487"/>
    </location>
</feature>
<proteinExistence type="predicted"/>
<dbReference type="EC" id="2.4.-.-" evidence="3"/>
<dbReference type="InterPro" id="IPR001296">
    <property type="entry name" value="Glyco_trans_1"/>
</dbReference>
<evidence type="ECO:0000313" key="4">
    <source>
        <dbReference type="Proteomes" id="UP000756860"/>
    </source>
</evidence>
<dbReference type="SUPFAM" id="SSF53756">
    <property type="entry name" value="UDP-Glycosyltransferase/glycogen phosphorylase"/>
    <property type="match status" value="1"/>
</dbReference>